<sequence length="325" mass="36340">MNHFTHSVLPTVFAFVCLASTAQAQPASAGRAPDGSPAPRMLWGVPDLQGVWDHGTATPLERPTRYEGREFLTAEEVAEANINATTFATSERRGELSAERDVGLAYNQFWWDRGLSDGRTALIIDPPDGRVPNRTAEAEARTAARRASASPRQNSENPEDRGLWERCLSRGTVRLGGVYNNNFQIFQSEDHVAILLEMVHEMRIIPLNGSSSSSQGPRQWLGRSFGHWEGDTLVVRTTDFSGQAPWRGSGENLTLIERFSRPEANILRYEVTFEDPTTWERPWTAALDLPKTDGLVYEYACHERNYGMENLLRGARALERQAAQP</sequence>
<organism evidence="2">
    <name type="scientific">marine metagenome</name>
    <dbReference type="NCBI Taxonomy" id="408172"/>
    <lineage>
        <taxon>unclassified sequences</taxon>
        <taxon>metagenomes</taxon>
        <taxon>ecological metagenomes</taxon>
    </lineage>
</organism>
<evidence type="ECO:0000256" key="1">
    <source>
        <dbReference type="SAM" id="MobiDB-lite"/>
    </source>
</evidence>
<proteinExistence type="predicted"/>
<evidence type="ECO:0000313" key="2">
    <source>
        <dbReference type="EMBL" id="SUZ99992.1"/>
    </source>
</evidence>
<accession>A0A381S7A8</accession>
<name>A0A381S7A8_9ZZZZ</name>
<feature type="region of interest" description="Disordered" evidence="1">
    <location>
        <begin position="124"/>
        <end position="161"/>
    </location>
</feature>
<protein>
    <submittedName>
        <fullName evidence="2">Uncharacterized protein</fullName>
    </submittedName>
</protein>
<dbReference type="AlphaFoldDB" id="A0A381S7A8"/>
<dbReference type="EMBL" id="UINC01002757">
    <property type="protein sequence ID" value="SUZ99992.1"/>
    <property type="molecule type" value="Genomic_DNA"/>
</dbReference>
<gene>
    <name evidence="2" type="ORF">METZ01_LOCUS52846</name>
</gene>
<reference evidence="2" key="1">
    <citation type="submission" date="2018-05" db="EMBL/GenBank/DDBJ databases">
        <authorList>
            <person name="Lanie J.A."/>
            <person name="Ng W.-L."/>
            <person name="Kazmierczak K.M."/>
            <person name="Andrzejewski T.M."/>
            <person name="Davidsen T.M."/>
            <person name="Wayne K.J."/>
            <person name="Tettelin H."/>
            <person name="Glass J.I."/>
            <person name="Rusch D."/>
            <person name="Podicherti R."/>
            <person name="Tsui H.-C.T."/>
            <person name="Winkler M.E."/>
        </authorList>
    </citation>
    <scope>NUCLEOTIDE SEQUENCE</scope>
</reference>